<dbReference type="Proteomes" id="UP000028492">
    <property type="component" value="Chromosome"/>
</dbReference>
<name>A0A075V3C5_9PSEU</name>
<feature type="transmembrane region" description="Helical" evidence="6">
    <location>
        <begin position="21"/>
        <end position="43"/>
    </location>
</feature>
<organism evidence="8 9">
    <name type="scientific">Amycolatopsis japonica</name>
    <dbReference type="NCBI Taxonomy" id="208439"/>
    <lineage>
        <taxon>Bacteria</taxon>
        <taxon>Bacillati</taxon>
        <taxon>Actinomycetota</taxon>
        <taxon>Actinomycetes</taxon>
        <taxon>Pseudonocardiales</taxon>
        <taxon>Pseudonocardiaceae</taxon>
        <taxon>Amycolatopsis</taxon>
        <taxon>Amycolatopsis japonica group</taxon>
    </lineage>
</organism>
<dbReference type="Pfam" id="PF02687">
    <property type="entry name" value="FtsX"/>
    <property type="match status" value="2"/>
</dbReference>
<dbReference type="RefSeq" id="WP_038518994.1">
    <property type="nucleotide sequence ID" value="NZ_CP008953.1"/>
</dbReference>
<feature type="domain" description="ABC3 transporter permease C-terminal" evidence="7">
    <location>
        <begin position="194"/>
        <end position="304"/>
    </location>
</feature>
<accession>A0A075V3C5</accession>
<evidence type="ECO:0000256" key="1">
    <source>
        <dbReference type="ARBA" id="ARBA00004651"/>
    </source>
</evidence>
<keyword evidence="4 6" id="KW-1133">Transmembrane helix</keyword>
<proteinExistence type="predicted"/>
<reference evidence="8 9" key="1">
    <citation type="journal article" date="2014" name="J. Biotechnol.">
        <title>Complete genome sequence of the actinobacterium Amycolatopsis japonica MG417-CF17(T) (=DSM 44213T) producing (S,S)-N,N'-ethylenediaminedisuccinic acid.</title>
        <authorList>
            <person name="Stegmann E."/>
            <person name="Albersmeier A."/>
            <person name="Spohn M."/>
            <person name="Gert H."/>
            <person name="Weber T."/>
            <person name="Wohlleben W."/>
            <person name="Kalinowski J."/>
            <person name="Ruckert C."/>
        </authorList>
    </citation>
    <scope>NUCLEOTIDE SEQUENCE [LARGE SCALE GENOMIC DNA]</scope>
    <source>
        <strain evidence="9">MG417-CF17 (DSM 44213)</strain>
    </source>
</reference>
<dbReference type="PANTHER" id="PTHR30287">
    <property type="entry name" value="MEMBRANE COMPONENT OF PREDICTED ABC SUPERFAMILY METABOLITE UPTAKE TRANSPORTER"/>
    <property type="match status" value="1"/>
</dbReference>
<evidence type="ECO:0000313" key="9">
    <source>
        <dbReference type="Proteomes" id="UP000028492"/>
    </source>
</evidence>
<dbReference type="EMBL" id="CP008953">
    <property type="protein sequence ID" value="AIG79618.1"/>
    <property type="molecule type" value="Genomic_DNA"/>
</dbReference>
<dbReference type="eggNOG" id="COG3127">
    <property type="taxonomic scope" value="Bacteria"/>
</dbReference>
<evidence type="ECO:0000313" key="8">
    <source>
        <dbReference type="EMBL" id="AIG79618.1"/>
    </source>
</evidence>
<feature type="domain" description="ABC3 transporter permease C-terminal" evidence="7">
    <location>
        <begin position="629"/>
        <end position="732"/>
    </location>
</feature>
<dbReference type="PANTHER" id="PTHR30287:SF1">
    <property type="entry name" value="INNER MEMBRANE PROTEIN"/>
    <property type="match status" value="1"/>
</dbReference>
<protein>
    <submittedName>
        <fullName evidence="8">Conserved putative membrane protein</fullName>
    </submittedName>
</protein>
<gene>
    <name evidence="8" type="ORF">AJAP_34050</name>
</gene>
<dbReference type="KEGG" id="aja:AJAP_34050"/>
<evidence type="ECO:0000256" key="4">
    <source>
        <dbReference type="ARBA" id="ARBA00022989"/>
    </source>
</evidence>
<feature type="transmembrane region" description="Helical" evidence="6">
    <location>
        <begin position="678"/>
        <end position="698"/>
    </location>
</feature>
<sequence length="747" mass="78293">MTGREDLMLGFRLAVGGGRGSIVRLLLSTVGIGLAVAVLLIGASAGTVKENRDQRTYAASPRYGQIPGIAPLNYHATTTDFRGQAISLVHLQATGPNSPIPPGVDRLPAPGEVFLSPKLDELVAADTSGLLRPRLPGKPVGIIDAEAVLNPNDLVVYAGTGNPRNGVAIYAFGAPPGYETPFERGLLSLLLLGLFVLLTPVFIFVGTVSRLGGAARDRRLAALRLAGSSLAQLRRITAAESLVGAAAGLVVGTALFLLFRGTAANLQVFRFGLYPDDLTPSWPLVVLIVLAVPALTVAAAWASQRHLVVEPLGVVRETAQPKRRLWWRLLPVVIGILLIAPDFGVASELGRWALIGGAALLMVGIPALLPWLLERVVSRIKGGPPSFQLAIRRMQSDSGTPSRVVAGLCVVLAGAIALQSLLAGQAAMEADRHDDTGGRITVYADGSVADRAIAAVRTVPGAADFQVLRSLFVEGKRQDGMLVLIAVADCATIEATTTATGCRDGDVFADPSFLHIGQSAKITDNDKREQPWTVPVTPRPFEVKPSSVTETLAPQVLATPAAVAGVDLASALVTATLRGTTGNPDFVELVRNSVAPYSGQVTVAAYKGERASTEALMFDDARDILLGGALFVLLLAGVSLLVLAQEQVRERRRALGALSATGVPVRVIVRSLLWQNGIPLLLGIVLATATGIAVAALGKRLFWDGLYVDWSAVALLAAAAVVMVLLVTASTVPSVRSAAKTENLRTE</sequence>
<dbReference type="GO" id="GO:0005886">
    <property type="term" value="C:plasma membrane"/>
    <property type="evidence" value="ECO:0007669"/>
    <property type="project" value="UniProtKB-SubCell"/>
</dbReference>
<keyword evidence="5 6" id="KW-0472">Membrane</keyword>
<dbReference type="AlphaFoldDB" id="A0A075V3C5"/>
<feature type="transmembrane region" description="Helical" evidence="6">
    <location>
        <begin position="186"/>
        <end position="209"/>
    </location>
</feature>
<dbReference type="HOGENOM" id="CLU_021084_0_0_11"/>
<evidence type="ECO:0000256" key="5">
    <source>
        <dbReference type="ARBA" id="ARBA00023136"/>
    </source>
</evidence>
<feature type="transmembrane region" description="Helical" evidence="6">
    <location>
        <begin position="282"/>
        <end position="304"/>
    </location>
</feature>
<feature type="transmembrane region" description="Helical" evidence="6">
    <location>
        <begin position="352"/>
        <end position="373"/>
    </location>
</feature>
<feature type="transmembrane region" description="Helical" evidence="6">
    <location>
        <begin position="325"/>
        <end position="346"/>
    </location>
</feature>
<dbReference type="InterPro" id="IPR038766">
    <property type="entry name" value="Membrane_comp_ABC_pdt"/>
</dbReference>
<evidence type="ECO:0000259" key="7">
    <source>
        <dbReference type="Pfam" id="PF02687"/>
    </source>
</evidence>
<feature type="transmembrane region" description="Helical" evidence="6">
    <location>
        <begin position="624"/>
        <end position="644"/>
    </location>
</feature>
<keyword evidence="9" id="KW-1185">Reference proteome</keyword>
<dbReference type="STRING" id="208439.AJAP_34050"/>
<feature type="transmembrane region" description="Helical" evidence="6">
    <location>
        <begin position="402"/>
        <end position="422"/>
    </location>
</feature>
<feature type="transmembrane region" description="Helical" evidence="6">
    <location>
        <begin position="710"/>
        <end position="732"/>
    </location>
</feature>
<evidence type="ECO:0000256" key="2">
    <source>
        <dbReference type="ARBA" id="ARBA00022475"/>
    </source>
</evidence>
<dbReference type="InterPro" id="IPR003838">
    <property type="entry name" value="ABC3_permease_C"/>
</dbReference>
<evidence type="ECO:0000256" key="6">
    <source>
        <dbReference type="SAM" id="Phobius"/>
    </source>
</evidence>
<comment type="subcellular location">
    <subcellularLocation>
        <location evidence="1">Cell membrane</location>
        <topology evidence="1">Multi-pass membrane protein</topology>
    </subcellularLocation>
</comment>
<feature type="transmembrane region" description="Helical" evidence="6">
    <location>
        <begin position="242"/>
        <end position="262"/>
    </location>
</feature>
<keyword evidence="3 6" id="KW-0812">Transmembrane</keyword>
<evidence type="ECO:0000256" key="3">
    <source>
        <dbReference type="ARBA" id="ARBA00022692"/>
    </source>
</evidence>
<keyword evidence="2" id="KW-1003">Cell membrane</keyword>